<dbReference type="InterPro" id="IPR002181">
    <property type="entry name" value="Fibrinogen_a/b/g_C_dom"/>
</dbReference>
<dbReference type="EMBL" id="JAHRIP010011868">
    <property type="protein sequence ID" value="MEQ2284795.1"/>
    <property type="molecule type" value="Genomic_DNA"/>
</dbReference>
<accession>A0ABV0XU05</accession>
<name>A0ABV0XU05_9TELE</name>
<dbReference type="SMART" id="SM00186">
    <property type="entry name" value="FBG"/>
    <property type="match status" value="1"/>
</dbReference>
<keyword evidence="2" id="KW-0964">Secreted</keyword>
<evidence type="ECO:0000259" key="7">
    <source>
        <dbReference type="PROSITE" id="PS51406"/>
    </source>
</evidence>
<evidence type="ECO:0000256" key="1">
    <source>
        <dbReference type="ARBA" id="ARBA00004613"/>
    </source>
</evidence>
<evidence type="ECO:0000256" key="4">
    <source>
        <dbReference type="ARBA" id="ARBA00023054"/>
    </source>
</evidence>
<dbReference type="PANTHER" id="PTHR47221:SF6">
    <property type="entry name" value="FIBRINOGEN ALPHA CHAIN"/>
    <property type="match status" value="1"/>
</dbReference>
<sequence length="109" mass="12427">MKTRGGGWTVLQHRSNGSIDFHRSWNDYKTGWPDGALIGSKGNFMSPLTDSGFLGFGVASGEHWLGNDIIHKLTSLQEYSLHIQLRDREGNEAFSQYDHFYIDDEDNNY</sequence>
<dbReference type="InterPro" id="IPR036056">
    <property type="entry name" value="Fibrinogen-like_C"/>
</dbReference>
<keyword evidence="4" id="KW-0175">Coiled coil</keyword>
<keyword evidence="9" id="KW-1185">Reference proteome</keyword>
<dbReference type="SUPFAM" id="SSF56496">
    <property type="entry name" value="Fibrinogen C-terminal domain-like"/>
    <property type="match status" value="1"/>
</dbReference>
<comment type="caution">
    <text evidence="8">The sequence shown here is derived from an EMBL/GenBank/DDBJ whole genome shotgun (WGS) entry which is preliminary data.</text>
</comment>
<evidence type="ECO:0000313" key="8">
    <source>
        <dbReference type="EMBL" id="MEQ2284795.1"/>
    </source>
</evidence>
<feature type="domain" description="Fibrinogen C-terminal" evidence="7">
    <location>
        <begin position="1"/>
        <end position="109"/>
    </location>
</feature>
<keyword evidence="3" id="KW-0732">Signal</keyword>
<comment type="subcellular location">
    <subcellularLocation>
        <location evidence="1">Secreted</location>
    </subcellularLocation>
</comment>
<protein>
    <recommendedName>
        <fullName evidence="7">Fibrinogen C-terminal domain-containing protein</fullName>
    </recommendedName>
</protein>
<proteinExistence type="predicted"/>
<dbReference type="Pfam" id="PF00147">
    <property type="entry name" value="Fibrinogen_C"/>
    <property type="match status" value="1"/>
</dbReference>
<reference evidence="8 9" key="1">
    <citation type="submission" date="2021-06" db="EMBL/GenBank/DDBJ databases">
        <authorList>
            <person name="Palmer J.M."/>
        </authorList>
    </citation>
    <scope>NUCLEOTIDE SEQUENCE [LARGE SCALE GENOMIC DNA]</scope>
    <source>
        <strain evidence="8 9">AS_MEX2019</strain>
        <tissue evidence="8">Muscle</tissue>
    </source>
</reference>
<dbReference type="PANTHER" id="PTHR47221">
    <property type="entry name" value="FIBRINOGEN ALPHA CHAIN"/>
    <property type="match status" value="1"/>
</dbReference>
<dbReference type="InterPro" id="IPR014716">
    <property type="entry name" value="Fibrinogen_a/b/g_C_1"/>
</dbReference>
<dbReference type="Proteomes" id="UP001469553">
    <property type="component" value="Unassembled WGS sequence"/>
</dbReference>
<dbReference type="InterPro" id="IPR037579">
    <property type="entry name" value="FIB_ANG-like"/>
</dbReference>
<keyword evidence="6" id="KW-0325">Glycoprotein</keyword>
<gene>
    <name evidence="8" type="ORF">AMECASPLE_025205</name>
</gene>
<dbReference type="PROSITE" id="PS51406">
    <property type="entry name" value="FIBRINOGEN_C_2"/>
    <property type="match status" value="1"/>
</dbReference>
<evidence type="ECO:0000256" key="2">
    <source>
        <dbReference type="ARBA" id="ARBA00022525"/>
    </source>
</evidence>
<dbReference type="Gene3D" id="3.90.215.10">
    <property type="entry name" value="Gamma Fibrinogen, chain A, domain 1"/>
    <property type="match status" value="1"/>
</dbReference>
<evidence type="ECO:0000256" key="3">
    <source>
        <dbReference type="ARBA" id="ARBA00022729"/>
    </source>
</evidence>
<keyword evidence="5" id="KW-1015">Disulfide bond</keyword>
<evidence type="ECO:0000313" key="9">
    <source>
        <dbReference type="Proteomes" id="UP001469553"/>
    </source>
</evidence>
<organism evidence="8 9">
    <name type="scientific">Ameca splendens</name>
    <dbReference type="NCBI Taxonomy" id="208324"/>
    <lineage>
        <taxon>Eukaryota</taxon>
        <taxon>Metazoa</taxon>
        <taxon>Chordata</taxon>
        <taxon>Craniata</taxon>
        <taxon>Vertebrata</taxon>
        <taxon>Euteleostomi</taxon>
        <taxon>Actinopterygii</taxon>
        <taxon>Neopterygii</taxon>
        <taxon>Teleostei</taxon>
        <taxon>Neoteleostei</taxon>
        <taxon>Acanthomorphata</taxon>
        <taxon>Ovalentaria</taxon>
        <taxon>Atherinomorphae</taxon>
        <taxon>Cyprinodontiformes</taxon>
        <taxon>Goodeidae</taxon>
        <taxon>Ameca</taxon>
    </lineage>
</organism>
<evidence type="ECO:0000256" key="6">
    <source>
        <dbReference type="ARBA" id="ARBA00023180"/>
    </source>
</evidence>
<evidence type="ECO:0000256" key="5">
    <source>
        <dbReference type="ARBA" id="ARBA00023157"/>
    </source>
</evidence>
<feature type="non-terminal residue" evidence="8">
    <location>
        <position position="109"/>
    </location>
</feature>